<feature type="binding site" evidence="6">
    <location>
        <position position="89"/>
    </location>
    <ligand>
        <name>S-adenosyl-L-methionine</name>
        <dbReference type="ChEBI" id="CHEBI:59789"/>
    </ligand>
</feature>
<evidence type="ECO:0000256" key="2">
    <source>
        <dbReference type="ARBA" id="ARBA00022552"/>
    </source>
</evidence>
<dbReference type="SUPFAM" id="SSF53335">
    <property type="entry name" value="S-adenosyl-L-methionine-dependent methyltransferases"/>
    <property type="match status" value="1"/>
</dbReference>
<sequence length="245" mass="27143">MQLNHLNDLARYLKEAAPVFGFHLEETQIELFQKYYQMLLAGNEKCNLTAITQPREVAVKHFLDSLTCLLALDFPPGAKVLDVGTGAGFPGLPLKIFRPDLDVLLMDSLHKRVVFLQETITHLGLISISAIQDRAEDFGRRENSRENYDIVVSRAVAKLSVLAEYCLPCVKIGGYFISQKGPDMDDELAESAKALAILGGRLLEVKRLQLPVIGDARSMVVIEKVKSTPGVYPRKAGTPAKKPIR</sequence>
<dbReference type="RefSeq" id="WP_013843841.1">
    <property type="nucleotide sequence ID" value="NC_015589.1"/>
</dbReference>
<comment type="subcellular location">
    <subcellularLocation>
        <location evidence="6">Cytoplasm</location>
    </subcellularLocation>
</comment>
<feature type="binding site" evidence="6">
    <location>
        <position position="84"/>
    </location>
    <ligand>
        <name>S-adenosyl-L-methionine</name>
        <dbReference type="ChEBI" id="CHEBI:59789"/>
    </ligand>
</feature>
<keyword evidence="5 6" id="KW-0949">S-adenosyl-L-methionine</keyword>
<dbReference type="PANTHER" id="PTHR31760">
    <property type="entry name" value="S-ADENOSYL-L-METHIONINE-DEPENDENT METHYLTRANSFERASES SUPERFAMILY PROTEIN"/>
    <property type="match status" value="1"/>
</dbReference>
<gene>
    <name evidence="6" type="primary">rsmG</name>
    <name evidence="7" type="ordered locus">Desru_3896</name>
</gene>
<dbReference type="EC" id="2.1.1.-" evidence="6"/>
<dbReference type="GO" id="GO:0005829">
    <property type="term" value="C:cytosol"/>
    <property type="evidence" value="ECO:0007669"/>
    <property type="project" value="TreeGrafter"/>
</dbReference>
<evidence type="ECO:0000256" key="3">
    <source>
        <dbReference type="ARBA" id="ARBA00022603"/>
    </source>
</evidence>
<dbReference type="EMBL" id="CP002780">
    <property type="protein sequence ID" value="AEG62096.1"/>
    <property type="molecule type" value="Genomic_DNA"/>
</dbReference>
<keyword evidence="3 6" id="KW-0489">Methyltransferase</keyword>
<reference evidence="8" key="1">
    <citation type="submission" date="2011-05" db="EMBL/GenBank/DDBJ databases">
        <title>Complete sequence of Desulfotomaculum ruminis DSM 2154.</title>
        <authorList>
            <person name="Lucas S."/>
            <person name="Copeland A."/>
            <person name="Lapidus A."/>
            <person name="Cheng J.-F."/>
            <person name="Goodwin L."/>
            <person name="Pitluck S."/>
            <person name="Lu M."/>
            <person name="Detter J.C."/>
            <person name="Han C."/>
            <person name="Tapia R."/>
            <person name="Land M."/>
            <person name="Hauser L."/>
            <person name="Kyrpides N."/>
            <person name="Ivanova N."/>
            <person name="Mikhailova N."/>
            <person name="Pagani I."/>
            <person name="Stams A.J.M."/>
            <person name="Plugge C.M."/>
            <person name="Muyzer G."/>
            <person name="Kuever J."/>
            <person name="Parshina S.N."/>
            <person name="Ivanova A.E."/>
            <person name="Nazina T.N."/>
            <person name="Brambilla E."/>
            <person name="Spring S."/>
            <person name="Klenk H.-P."/>
            <person name="Woyke T."/>
        </authorList>
    </citation>
    <scope>NUCLEOTIDE SEQUENCE [LARGE SCALE GENOMIC DNA]</scope>
    <source>
        <strain evidence="8">ATCC 23193 / DSM 2154 / NCIB 8452 / DL</strain>
    </source>
</reference>
<comment type="caution">
    <text evidence="6">Lacks conserved residue(s) required for the propagation of feature annotation.</text>
</comment>
<proteinExistence type="inferred from homology"/>
<dbReference type="STRING" id="696281.Desru_3896"/>
<dbReference type="PANTHER" id="PTHR31760:SF0">
    <property type="entry name" value="S-ADENOSYL-L-METHIONINE-DEPENDENT METHYLTRANSFERASES SUPERFAMILY PROTEIN"/>
    <property type="match status" value="1"/>
</dbReference>
<protein>
    <recommendedName>
        <fullName evidence="6">Ribosomal RNA small subunit methyltransferase G</fullName>
        <ecNumber evidence="6">2.1.1.-</ecNumber>
    </recommendedName>
    <alternativeName>
        <fullName evidence="6">16S rRNA 7-methylguanosine methyltransferase</fullName>
        <shortName evidence="6">16S rRNA m7G methyltransferase</shortName>
    </alternativeName>
</protein>
<keyword evidence="2 6" id="KW-0698">rRNA processing</keyword>
<keyword evidence="8" id="KW-1185">Reference proteome</keyword>
<comment type="similarity">
    <text evidence="6">Belongs to the methyltransferase superfamily. RNA methyltransferase RsmG family.</text>
</comment>
<dbReference type="Proteomes" id="UP000009234">
    <property type="component" value="Chromosome"/>
</dbReference>
<dbReference type="NCBIfam" id="TIGR00138">
    <property type="entry name" value="rsmG_gidB"/>
    <property type="match status" value="1"/>
</dbReference>
<dbReference type="HAMAP" id="MF_00074">
    <property type="entry name" value="16SrRNA_methyltr_G"/>
    <property type="match status" value="1"/>
</dbReference>
<evidence type="ECO:0000313" key="7">
    <source>
        <dbReference type="EMBL" id="AEG62096.1"/>
    </source>
</evidence>
<evidence type="ECO:0000256" key="4">
    <source>
        <dbReference type="ARBA" id="ARBA00022679"/>
    </source>
</evidence>
<evidence type="ECO:0000256" key="1">
    <source>
        <dbReference type="ARBA" id="ARBA00022490"/>
    </source>
</evidence>
<dbReference type="Pfam" id="PF02527">
    <property type="entry name" value="GidB"/>
    <property type="match status" value="1"/>
</dbReference>
<dbReference type="eggNOG" id="COG0357">
    <property type="taxonomic scope" value="Bacteria"/>
</dbReference>
<accession>F6DRF7</accession>
<dbReference type="InterPro" id="IPR003682">
    <property type="entry name" value="rRNA_ssu_MeTfrase_G"/>
</dbReference>
<evidence type="ECO:0000313" key="8">
    <source>
        <dbReference type="Proteomes" id="UP000009234"/>
    </source>
</evidence>
<dbReference type="InterPro" id="IPR029063">
    <property type="entry name" value="SAM-dependent_MTases_sf"/>
</dbReference>
<dbReference type="KEGG" id="dru:Desru_3896"/>
<organism evidence="7 8">
    <name type="scientific">Desulforamulus ruminis (strain ATCC 23193 / DSM 2154 / NCIMB 8452 / DL)</name>
    <name type="common">Desulfotomaculum ruminis</name>
    <dbReference type="NCBI Taxonomy" id="696281"/>
    <lineage>
        <taxon>Bacteria</taxon>
        <taxon>Bacillati</taxon>
        <taxon>Bacillota</taxon>
        <taxon>Clostridia</taxon>
        <taxon>Eubacteriales</taxon>
        <taxon>Peptococcaceae</taxon>
        <taxon>Desulforamulus</taxon>
    </lineage>
</organism>
<dbReference type="CDD" id="cd02440">
    <property type="entry name" value="AdoMet_MTases"/>
    <property type="match status" value="1"/>
</dbReference>
<evidence type="ECO:0000256" key="6">
    <source>
        <dbReference type="HAMAP-Rule" id="MF_00074"/>
    </source>
</evidence>
<dbReference type="FunFam" id="3.40.50.150:FF:000041">
    <property type="entry name" value="Ribosomal RNA small subunit methyltransferase G"/>
    <property type="match status" value="1"/>
</dbReference>
<dbReference type="PIRSF" id="PIRSF003078">
    <property type="entry name" value="GidB"/>
    <property type="match status" value="1"/>
</dbReference>
<reference evidence="7 8" key="2">
    <citation type="journal article" date="2012" name="Stand. Genomic Sci.">
        <title>Complete genome sequence of the sulfate-reducing firmicute Desulfotomaculum ruminis type strain (DL(T)).</title>
        <authorList>
            <person name="Spring S."/>
            <person name="Visser M."/>
            <person name="Lu M."/>
            <person name="Copeland A."/>
            <person name="Lapidus A."/>
            <person name="Lucas S."/>
            <person name="Cheng J.F."/>
            <person name="Han C."/>
            <person name="Tapia R."/>
            <person name="Goodwin L.A."/>
            <person name="Pitluck S."/>
            <person name="Ivanova N."/>
            <person name="Land M."/>
            <person name="Hauser L."/>
            <person name="Larimer F."/>
            <person name="Rohde M."/>
            <person name="Goker M."/>
            <person name="Detter J.C."/>
            <person name="Kyrpides N.C."/>
            <person name="Woyke T."/>
            <person name="Schaap P.J."/>
            <person name="Plugge C.M."/>
            <person name="Muyzer G."/>
            <person name="Kuever J."/>
            <person name="Pereira I.A."/>
            <person name="Parshina S.N."/>
            <person name="Bernier-Latmani R."/>
            <person name="Stams A.J."/>
            <person name="Klenk H.P."/>
        </authorList>
    </citation>
    <scope>NUCLEOTIDE SEQUENCE [LARGE SCALE GENOMIC DNA]</scope>
    <source>
        <strain evidence="8">ATCC 23193 / DSM 2154 / NCIB 8452 / DL</strain>
    </source>
</reference>
<feature type="binding site" evidence="6">
    <location>
        <begin position="135"/>
        <end position="136"/>
    </location>
    <ligand>
        <name>S-adenosyl-L-methionine</name>
        <dbReference type="ChEBI" id="CHEBI:59789"/>
    </ligand>
</feature>
<keyword evidence="4 6" id="KW-0808">Transferase</keyword>
<dbReference type="AlphaFoldDB" id="F6DRF7"/>
<dbReference type="GO" id="GO:0070043">
    <property type="term" value="F:rRNA (guanine-N7-)-methyltransferase activity"/>
    <property type="evidence" value="ECO:0007669"/>
    <property type="project" value="UniProtKB-UniRule"/>
</dbReference>
<dbReference type="HOGENOM" id="CLU_065341_0_0_9"/>
<name>F6DRF7_DESRL</name>
<evidence type="ECO:0000256" key="5">
    <source>
        <dbReference type="ARBA" id="ARBA00022691"/>
    </source>
</evidence>
<keyword evidence="1 6" id="KW-0963">Cytoplasm</keyword>
<comment type="function">
    <text evidence="6">Specifically methylates the N7 position of a guanine in 16S rRNA.</text>
</comment>
<feature type="binding site" evidence="6">
    <location>
        <position position="154"/>
    </location>
    <ligand>
        <name>S-adenosyl-L-methionine</name>
        <dbReference type="ChEBI" id="CHEBI:59789"/>
    </ligand>
</feature>
<dbReference type="Gene3D" id="3.40.50.150">
    <property type="entry name" value="Vaccinia Virus protein VP39"/>
    <property type="match status" value="1"/>
</dbReference>